<evidence type="ECO:0000256" key="5">
    <source>
        <dbReference type="ARBA" id="ARBA00022801"/>
    </source>
</evidence>
<dbReference type="Pfam" id="PF02836">
    <property type="entry name" value="Glyco_hydro_2_C"/>
    <property type="match status" value="1"/>
</dbReference>
<dbReference type="PANTHER" id="PTHR43730">
    <property type="entry name" value="BETA-MANNOSIDASE"/>
    <property type="match status" value="1"/>
</dbReference>
<evidence type="ECO:0000313" key="11">
    <source>
        <dbReference type="Proteomes" id="UP000287224"/>
    </source>
</evidence>
<evidence type="ECO:0000259" key="8">
    <source>
        <dbReference type="Pfam" id="PF02836"/>
    </source>
</evidence>
<dbReference type="InterPro" id="IPR006102">
    <property type="entry name" value="Ig-like_GH2"/>
</dbReference>
<sequence length="675" mass="75825">MTKQIYDLRQLSWTLTGWNPFEWRLPRSGNPATGRDACISPVPAQVPGSVQMALLQSQIIPDWNVGMQAQACEWVENRHWVFTTTVPADWLRGRHVRLRALGLDHSGWLLINGQEVGTFANAFVPHVFDLDAFLLPNEEVTLSIIFACPARWLGQFGLTPQMTSWEPRFNYTWDWLPRLVQIGIWDDLCLEVFDEYEIASFHCTTSVEESTDATAPLGAVRIWGEITAPRNASIHITLSEKADGSAAEKTCLYQQRYRAEEFAAGIMKTQLPVRLWYPNGSGQQPLYTVAIELFNESGECEERLERQVGFKIVNWRPCEGSVADADPWLCVVNHQDVFLQGINWTPIRPNFADVTPDEYRHRLRIYRDMGCNLLRVWGGAFLEKSCFYELCDELGLLVWQEMPLSSSGVDNAPPEDAASVQTLQTILLSYISRRQHHVSLLLWCGGNELEEAGRTGKPVNMTSPLIRSLGQIVAVADPGRRFLSSSPSGPRFSADEAHMGQGCHWDTHGPWTVEGDVEGVWAHYWQTDDSLFRSEVGAPGASSVELLASVAGRGALLPVDWDNPLWRRTSWWIEHPQFVEEYGRDPETIEEYVSWSQQRQAKALVIAARACKGRFPRCGGFLVWMGHDAFPCAANTSILDYAGAMKPAAHELSTIFHTDPLALREEPAASGIIAD</sequence>
<dbReference type="GO" id="GO:0006516">
    <property type="term" value="P:glycoprotein catabolic process"/>
    <property type="evidence" value="ECO:0007669"/>
    <property type="project" value="TreeGrafter"/>
</dbReference>
<dbReference type="Pfam" id="PF00703">
    <property type="entry name" value="Glyco_hydro_2"/>
    <property type="match status" value="1"/>
</dbReference>
<evidence type="ECO:0000256" key="4">
    <source>
        <dbReference type="ARBA" id="ARBA00022729"/>
    </source>
</evidence>
<dbReference type="Gene3D" id="2.60.120.260">
    <property type="entry name" value="Galactose-binding domain-like"/>
    <property type="match status" value="1"/>
</dbReference>
<feature type="domain" description="Glycoside hydrolase family 2 immunoglobulin-like beta-sandwich" evidence="7">
    <location>
        <begin position="198"/>
        <end position="311"/>
    </location>
</feature>
<dbReference type="InterPro" id="IPR036156">
    <property type="entry name" value="Beta-gal/glucu_dom_sf"/>
</dbReference>
<keyword evidence="6" id="KW-0326">Glycosidase</keyword>
<comment type="catalytic activity">
    <reaction evidence="1">
        <text>Hydrolysis of terminal, non-reducing beta-D-mannose residues in beta-D-mannosides.</text>
        <dbReference type="EC" id="3.2.1.25"/>
    </reaction>
</comment>
<proteinExistence type="inferred from homology"/>
<protein>
    <recommendedName>
        <fullName evidence="3">beta-mannosidase</fullName>
        <ecNumber evidence="3">3.2.1.25</ecNumber>
    </recommendedName>
</protein>
<evidence type="ECO:0000259" key="9">
    <source>
        <dbReference type="Pfam" id="PF22666"/>
    </source>
</evidence>
<dbReference type="SUPFAM" id="SSF49303">
    <property type="entry name" value="beta-Galactosidase/glucuronidase domain"/>
    <property type="match status" value="1"/>
</dbReference>
<keyword evidence="5" id="KW-0378">Hydrolase</keyword>
<name>A0A401ZR90_9CHLR</name>
<comment type="similarity">
    <text evidence="2">Belongs to the glycosyl hydrolase 2 family.</text>
</comment>
<dbReference type="Gene3D" id="3.20.20.80">
    <property type="entry name" value="Glycosidases"/>
    <property type="match status" value="1"/>
</dbReference>
<dbReference type="RefSeq" id="WP_126601804.1">
    <property type="nucleotide sequence ID" value="NZ_BIFQ01000002.1"/>
</dbReference>
<dbReference type="EMBL" id="BIFQ01000002">
    <property type="protein sequence ID" value="GCE09397.1"/>
    <property type="molecule type" value="Genomic_DNA"/>
</dbReference>
<dbReference type="Pfam" id="PF22666">
    <property type="entry name" value="Glyco_hydro_2_N2"/>
    <property type="match status" value="1"/>
</dbReference>
<dbReference type="InterPro" id="IPR017853">
    <property type="entry name" value="GH"/>
</dbReference>
<evidence type="ECO:0000256" key="2">
    <source>
        <dbReference type="ARBA" id="ARBA00007401"/>
    </source>
</evidence>
<keyword evidence="11" id="KW-1185">Reference proteome</keyword>
<keyword evidence="4" id="KW-0732">Signal</keyword>
<dbReference type="EC" id="3.2.1.25" evidence="3"/>
<dbReference type="InterPro" id="IPR008979">
    <property type="entry name" value="Galactose-bd-like_sf"/>
</dbReference>
<evidence type="ECO:0000256" key="6">
    <source>
        <dbReference type="ARBA" id="ARBA00023295"/>
    </source>
</evidence>
<evidence type="ECO:0000256" key="1">
    <source>
        <dbReference type="ARBA" id="ARBA00000829"/>
    </source>
</evidence>
<dbReference type="SUPFAM" id="SSF49785">
    <property type="entry name" value="Galactose-binding domain-like"/>
    <property type="match status" value="1"/>
</dbReference>
<dbReference type="InterPro" id="IPR050887">
    <property type="entry name" value="Beta-mannosidase_GH2"/>
</dbReference>
<dbReference type="InterPro" id="IPR054593">
    <property type="entry name" value="Beta-mannosidase-like_N2"/>
</dbReference>
<gene>
    <name evidence="10" type="ORF">KDAU_67260</name>
</gene>
<comment type="caution">
    <text evidence="10">The sequence shown here is derived from an EMBL/GenBank/DDBJ whole genome shotgun (WGS) entry which is preliminary data.</text>
</comment>
<dbReference type="PANTHER" id="PTHR43730:SF1">
    <property type="entry name" value="BETA-MANNOSIDASE"/>
    <property type="match status" value="1"/>
</dbReference>
<evidence type="ECO:0000259" key="7">
    <source>
        <dbReference type="Pfam" id="PF00703"/>
    </source>
</evidence>
<dbReference type="InterPro" id="IPR013783">
    <property type="entry name" value="Ig-like_fold"/>
</dbReference>
<organism evidence="10 11">
    <name type="scientific">Dictyobacter aurantiacus</name>
    <dbReference type="NCBI Taxonomy" id="1936993"/>
    <lineage>
        <taxon>Bacteria</taxon>
        <taxon>Bacillati</taxon>
        <taxon>Chloroflexota</taxon>
        <taxon>Ktedonobacteria</taxon>
        <taxon>Ktedonobacterales</taxon>
        <taxon>Dictyobacteraceae</taxon>
        <taxon>Dictyobacter</taxon>
    </lineage>
</organism>
<feature type="domain" description="Glycoside hydrolase family 2 catalytic" evidence="8">
    <location>
        <begin position="331"/>
        <end position="453"/>
    </location>
</feature>
<dbReference type="Proteomes" id="UP000287224">
    <property type="component" value="Unassembled WGS sequence"/>
</dbReference>
<dbReference type="OrthoDB" id="9801077at2"/>
<evidence type="ECO:0000313" key="10">
    <source>
        <dbReference type="EMBL" id="GCE09397.1"/>
    </source>
</evidence>
<dbReference type="Gene3D" id="2.60.40.10">
    <property type="entry name" value="Immunoglobulins"/>
    <property type="match status" value="1"/>
</dbReference>
<accession>A0A401ZR90</accession>
<dbReference type="AlphaFoldDB" id="A0A401ZR90"/>
<dbReference type="SUPFAM" id="SSF51445">
    <property type="entry name" value="(Trans)glycosidases"/>
    <property type="match status" value="1"/>
</dbReference>
<dbReference type="GO" id="GO:0005975">
    <property type="term" value="P:carbohydrate metabolic process"/>
    <property type="evidence" value="ECO:0007669"/>
    <property type="project" value="InterPro"/>
</dbReference>
<dbReference type="GO" id="GO:0004567">
    <property type="term" value="F:beta-mannosidase activity"/>
    <property type="evidence" value="ECO:0007669"/>
    <property type="project" value="UniProtKB-EC"/>
</dbReference>
<evidence type="ECO:0000256" key="3">
    <source>
        <dbReference type="ARBA" id="ARBA00012754"/>
    </source>
</evidence>
<dbReference type="InterPro" id="IPR006103">
    <property type="entry name" value="Glyco_hydro_2_cat"/>
</dbReference>
<reference evidence="11" key="1">
    <citation type="submission" date="2018-12" db="EMBL/GenBank/DDBJ databases">
        <title>Tengunoibacter tsumagoiensis gen. nov., sp. nov., Dictyobacter kobayashii sp. nov., D. alpinus sp. nov., and D. joshuensis sp. nov. and description of Dictyobacteraceae fam. nov. within the order Ktedonobacterales isolated from Tengu-no-mugimeshi.</title>
        <authorList>
            <person name="Wang C.M."/>
            <person name="Zheng Y."/>
            <person name="Sakai Y."/>
            <person name="Toyoda A."/>
            <person name="Minakuchi Y."/>
            <person name="Abe K."/>
            <person name="Yokota A."/>
            <person name="Yabe S."/>
        </authorList>
    </citation>
    <scope>NUCLEOTIDE SEQUENCE [LARGE SCALE GENOMIC DNA]</scope>
    <source>
        <strain evidence="11">S-27</strain>
    </source>
</reference>
<feature type="domain" description="Beta-mannosidase-like galactose-binding" evidence="9">
    <location>
        <begin position="41"/>
        <end position="185"/>
    </location>
</feature>